<feature type="domain" description="PDZ" evidence="5">
    <location>
        <begin position="117"/>
        <end position="201"/>
    </location>
</feature>
<protein>
    <recommendedName>
        <fullName evidence="3">Probable 26S proteasome regulatory subunit p27</fullName>
    </recommendedName>
</protein>
<dbReference type="FunFam" id="2.30.42.10:FF:000107">
    <property type="entry name" value="26S proteasome non-ATPase regulatory subunit 9"/>
    <property type="match status" value="1"/>
</dbReference>
<gene>
    <name evidence="6" type="ORF">TI39_contig844g00012</name>
</gene>
<dbReference type="InterPro" id="IPR040815">
    <property type="entry name" value="Nas2_N"/>
</dbReference>
<dbReference type="InterPro" id="IPR041489">
    <property type="entry name" value="PDZ_6"/>
</dbReference>
<dbReference type="GO" id="GO:0070682">
    <property type="term" value="P:proteasome regulatory particle assembly"/>
    <property type="evidence" value="ECO:0007669"/>
    <property type="project" value="InterPro"/>
</dbReference>
<dbReference type="OrthoDB" id="5327538at2759"/>
<sequence>MDDIHDPTVVPSGPTSQAPSSSEAPKQTLKQLIEQKEHLEAELSALGSVLDSHGVNMRTGLTTFDGFPRADIDVPQIRTTRARIIRLKNDHKAVMARLEEAVHEQFAAGRTPQTSGPSSSITGSSQPMASRPVAPVVEPPFARVNTVVAGSPAEEAGLQVGDKVTKFGTVNWTNHERLSKVAQAVQQNENRTIPVKVLREAGEVEGFSAVTYYRCEVALWTMLHELAPGPAQKGPNAAIAIDSYASVCNLVLCDSSTLLKFWLEDYCRETLLSCLPKRDLASLRLACHDFGVRAAPALFADLSITFSTNIFTRPSKLAALDRLGFYVKTLRFNLPHSADTFLPPLIEPDTGAELSFTYTPNLQEASTRRPKYGDLGTTEILTRQYPPIFHAATNVSAFVRAFSAFVNLEHLAVSCPGFDASQRFRRSAVDYALVSLRIAVEKNCLNALDTLTLSPIHASGLIYLAPLLGFGASPRSASRWSRIRNLVIHANSVPANHSDSEPDQLRLLQTYLCNFQHNLETFDFRWIGQRGRLPLRRPSLSERHGDHPAHARRAGIARSGTQTPSLVFPKMKCAKIENVSATSHDISTFIAMHKTTIEELDLEDIDLTHGTWDDALSPLTKRPLRKAKLESADIPIMLSPTAGPSLFPSPMERLSVVENEPGGRKSLRMSTWLRSKAKRPSTAQKMREGLIGCEEQLRKVLRGSVFAWK</sequence>
<dbReference type="Pfam" id="PF18265">
    <property type="entry name" value="Nas2_N"/>
    <property type="match status" value="1"/>
</dbReference>
<keyword evidence="2" id="KW-0143">Chaperone</keyword>
<feature type="region of interest" description="Disordered" evidence="4">
    <location>
        <begin position="107"/>
        <end position="132"/>
    </location>
</feature>
<feature type="region of interest" description="Disordered" evidence="4">
    <location>
        <begin position="537"/>
        <end position="561"/>
    </location>
</feature>
<feature type="compositionally biased region" description="Polar residues" evidence="4">
    <location>
        <begin position="13"/>
        <end position="25"/>
    </location>
</feature>
<evidence type="ECO:0000313" key="7">
    <source>
        <dbReference type="Proteomes" id="UP000033647"/>
    </source>
</evidence>
<dbReference type="InterPro" id="IPR001478">
    <property type="entry name" value="PDZ"/>
</dbReference>
<dbReference type="GO" id="GO:0005634">
    <property type="term" value="C:nucleus"/>
    <property type="evidence" value="ECO:0007669"/>
    <property type="project" value="TreeGrafter"/>
</dbReference>
<dbReference type="InterPro" id="IPR036034">
    <property type="entry name" value="PDZ_sf"/>
</dbReference>
<dbReference type="Gene3D" id="2.30.42.10">
    <property type="match status" value="1"/>
</dbReference>
<evidence type="ECO:0000256" key="3">
    <source>
        <dbReference type="ARBA" id="ARBA00068021"/>
    </source>
</evidence>
<evidence type="ECO:0000259" key="5">
    <source>
        <dbReference type="SMART" id="SM00228"/>
    </source>
</evidence>
<accession>A0A0F4GGB5</accession>
<feature type="region of interest" description="Disordered" evidence="4">
    <location>
        <begin position="1"/>
        <end position="25"/>
    </location>
</feature>
<dbReference type="InterPro" id="IPR035269">
    <property type="entry name" value="PSMD9"/>
</dbReference>
<name>A0A0F4GGB5_9PEZI</name>
<feature type="compositionally biased region" description="Basic and acidic residues" evidence="4">
    <location>
        <begin position="539"/>
        <end position="549"/>
    </location>
</feature>
<dbReference type="SUPFAM" id="SSF50156">
    <property type="entry name" value="PDZ domain-like"/>
    <property type="match status" value="1"/>
</dbReference>
<dbReference type="Gene3D" id="6.10.140.1710">
    <property type="match status" value="1"/>
</dbReference>
<dbReference type="Pfam" id="PF17820">
    <property type="entry name" value="PDZ_6"/>
    <property type="match status" value="1"/>
</dbReference>
<proteinExistence type="inferred from homology"/>
<dbReference type="AlphaFoldDB" id="A0A0F4GGB5"/>
<dbReference type="GO" id="GO:0005737">
    <property type="term" value="C:cytoplasm"/>
    <property type="evidence" value="ECO:0007669"/>
    <property type="project" value="TreeGrafter"/>
</dbReference>
<dbReference type="EMBL" id="LAFY01000836">
    <property type="protein sequence ID" value="KJX96042.1"/>
    <property type="molecule type" value="Genomic_DNA"/>
</dbReference>
<evidence type="ECO:0000256" key="4">
    <source>
        <dbReference type="SAM" id="MobiDB-lite"/>
    </source>
</evidence>
<comment type="caution">
    <text evidence="6">The sequence shown here is derived from an EMBL/GenBank/DDBJ whole genome shotgun (WGS) entry which is preliminary data.</text>
</comment>
<dbReference type="SMART" id="SM00228">
    <property type="entry name" value="PDZ"/>
    <property type="match status" value="1"/>
</dbReference>
<evidence type="ECO:0000313" key="6">
    <source>
        <dbReference type="EMBL" id="KJX96042.1"/>
    </source>
</evidence>
<dbReference type="PANTHER" id="PTHR12651">
    <property type="entry name" value="26S PROTEASOME NON-ATPASE REGULATORY SUBUNIT 9"/>
    <property type="match status" value="1"/>
</dbReference>
<dbReference type="STRING" id="1047168.A0A0F4GGB5"/>
<reference evidence="6 7" key="1">
    <citation type="submission" date="2015-03" db="EMBL/GenBank/DDBJ databases">
        <title>RNA-seq based gene annotation and comparative genomics of four Zymoseptoria species reveal species-specific pathogenicity related genes and transposable element activity.</title>
        <authorList>
            <person name="Grandaubert J."/>
            <person name="Bhattacharyya A."/>
            <person name="Stukenbrock E.H."/>
        </authorList>
    </citation>
    <scope>NUCLEOTIDE SEQUENCE [LARGE SCALE GENOMIC DNA]</scope>
    <source>
        <strain evidence="6 7">Zb18110</strain>
    </source>
</reference>
<evidence type="ECO:0000256" key="2">
    <source>
        <dbReference type="ARBA" id="ARBA00023186"/>
    </source>
</evidence>
<dbReference type="Proteomes" id="UP000033647">
    <property type="component" value="Unassembled WGS sequence"/>
</dbReference>
<dbReference type="PANTHER" id="PTHR12651:SF1">
    <property type="entry name" value="26S PROTEASOME NON-ATPASE REGULATORY SUBUNIT 9"/>
    <property type="match status" value="1"/>
</dbReference>
<feature type="compositionally biased region" description="Low complexity" evidence="4">
    <location>
        <begin position="111"/>
        <end position="127"/>
    </location>
</feature>
<keyword evidence="7" id="KW-1185">Reference proteome</keyword>
<evidence type="ECO:0000256" key="1">
    <source>
        <dbReference type="ARBA" id="ARBA00005256"/>
    </source>
</evidence>
<comment type="similarity">
    <text evidence="1">Belongs to the proteasome subunit p27 family.</text>
</comment>
<organism evidence="6 7">
    <name type="scientific">Zymoseptoria brevis</name>
    <dbReference type="NCBI Taxonomy" id="1047168"/>
    <lineage>
        <taxon>Eukaryota</taxon>
        <taxon>Fungi</taxon>
        <taxon>Dikarya</taxon>
        <taxon>Ascomycota</taxon>
        <taxon>Pezizomycotina</taxon>
        <taxon>Dothideomycetes</taxon>
        <taxon>Dothideomycetidae</taxon>
        <taxon>Mycosphaerellales</taxon>
        <taxon>Mycosphaerellaceae</taxon>
        <taxon>Zymoseptoria</taxon>
    </lineage>
</organism>